<dbReference type="EMBL" id="UGWV01000002">
    <property type="protein sequence ID" value="SUF94050.1"/>
    <property type="molecule type" value="Genomic_DNA"/>
</dbReference>
<evidence type="ECO:0000313" key="2">
    <source>
        <dbReference type="Proteomes" id="UP000254463"/>
    </source>
</evidence>
<dbReference type="AlphaFoldDB" id="A0A7D8EP80"/>
<sequence length="39" mass="4399">MDRTCLSYEGSCSFIDTILGKFPEDASIKIVWMNAGRRS</sequence>
<dbReference type="Proteomes" id="UP000254463">
    <property type="component" value="Unassembled WGS sequence"/>
</dbReference>
<protein>
    <submittedName>
        <fullName evidence="1">Uncharacterized protein</fullName>
    </submittedName>
</protein>
<name>A0A7D8EP80_SALER</name>
<accession>A0A7D8EP80</accession>
<gene>
    <name evidence="1" type="ORF">NCTC6385_00913</name>
</gene>
<reference evidence="1 2" key="1">
    <citation type="submission" date="2018-06" db="EMBL/GenBank/DDBJ databases">
        <authorList>
            <consortium name="Pathogen Informatics"/>
            <person name="Doyle S."/>
        </authorList>
    </citation>
    <scope>NUCLEOTIDE SEQUENCE [LARGE SCALE GENOMIC DNA]</scope>
    <source>
        <strain evidence="1 2">NCTC6385</strain>
    </source>
</reference>
<organism evidence="1 2">
    <name type="scientific">Salmonella enterica</name>
    <name type="common">Salmonella choleraesuis</name>
    <dbReference type="NCBI Taxonomy" id="28901"/>
    <lineage>
        <taxon>Bacteria</taxon>
        <taxon>Pseudomonadati</taxon>
        <taxon>Pseudomonadota</taxon>
        <taxon>Gammaproteobacteria</taxon>
        <taxon>Enterobacterales</taxon>
        <taxon>Enterobacteriaceae</taxon>
        <taxon>Salmonella</taxon>
    </lineage>
</organism>
<proteinExistence type="predicted"/>
<evidence type="ECO:0000313" key="1">
    <source>
        <dbReference type="EMBL" id="SUF94050.1"/>
    </source>
</evidence>